<dbReference type="EMBL" id="LT629749">
    <property type="protein sequence ID" value="SDS94850.1"/>
    <property type="molecule type" value="Genomic_DNA"/>
</dbReference>
<name>A0A1H1WDW5_9ACTN</name>
<dbReference type="STRING" id="546871.SAMN04488543_2699"/>
<keyword evidence="3" id="KW-1185">Reference proteome</keyword>
<feature type="region of interest" description="Disordered" evidence="1">
    <location>
        <begin position="1"/>
        <end position="30"/>
    </location>
</feature>
<dbReference type="AlphaFoldDB" id="A0A1H1WDW5"/>
<protein>
    <submittedName>
        <fullName evidence="2">Uncharacterized protein</fullName>
    </submittedName>
</protein>
<evidence type="ECO:0000313" key="2">
    <source>
        <dbReference type="EMBL" id="SDS94850.1"/>
    </source>
</evidence>
<evidence type="ECO:0000313" key="3">
    <source>
        <dbReference type="Proteomes" id="UP000199092"/>
    </source>
</evidence>
<accession>A0A1H1WDW5</accession>
<evidence type="ECO:0000256" key="1">
    <source>
        <dbReference type="SAM" id="MobiDB-lite"/>
    </source>
</evidence>
<feature type="region of interest" description="Disordered" evidence="1">
    <location>
        <begin position="200"/>
        <end position="288"/>
    </location>
</feature>
<dbReference type="RefSeq" id="WP_091413448.1">
    <property type="nucleotide sequence ID" value="NZ_LT629749.1"/>
</dbReference>
<feature type="compositionally biased region" description="Basic and acidic residues" evidence="1">
    <location>
        <begin position="15"/>
        <end position="30"/>
    </location>
</feature>
<dbReference type="OrthoDB" id="883703at2"/>
<proteinExistence type="predicted"/>
<organism evidence="2 3">
    <name type="scientific">Friedmanniella luteola</name>
    <dbReference type="NCBI Taxonomy" id="546871"/>
    <lineage>
        <taxon>Bacteria</taxon>
        <taxon>Bacillati</taxon>
        <taxon>Actinomycetota</taxon>
        <taxon>Actinomycetes</taxon>
        <taxon>Propionibacteriales</taxon>
        <taxon>Nocardioidaceae</taxon>
        <taxon>Friedmanniella</taxon>
    </lineage>
</organism>
<gene>
    <name evidence="2" type="ORF">SAMN04488543_2699</name>
</gene>
<dbReference type="Proteomes" id="UP000199092">
    <property type="component" value="Chromosome I"/>
</dbReference>
<reference evidence="2 3" key="1">
    <citation type="submission" date="2016-10" db="EMBL/GenBank/DDBJ databases">
        <authorList>
            <person name="de Groot N.N."/>
        </authorList>
    </citation>
    <scope>NUCLEOTIDE SEQUENCE [LARGE SCALE GENOMIC DNA]</scope>
    <source>
        <strain evidence="2 3">DSM 21741</strain>
    </source>
</reference>
<sequence>MSIFESLENETFEGPGHELESHEWESAGESYESHEFHEIAELNESTELELAQELLEITSEEELEQFLGKLVRSVAKGASSLIRSPIGKALGGVLRGVAKTALPVVGSALGSFVAPGIGTAIGGKLGSMASSLLEAEERETMNESEAEFEAARRYVRWAAGTVRNSARAPRGVPPRVVVRSAAVSSARRYAPSLLGASSRSTWGSSPWRRRRGPGWSTPDWGGAAGRRRRVCTCGAGGAEPGGDDGDRYGAADDGDGEDETFESHELSQGSGANGRWVRRGKTITLYEA</sequence>